<evidence type="ECO:0000313" key="2">
    <source>
        <dbReference type="Proteomes" id="UP000195918"/>
    </source>
</evidence>
<proteinExistence type="predicted"/>
<dbReference type="EMBL" id="FWFD01000015">
    <property type="protein sequence ID" value="SLM86609.1"/>
    <property type="molecule type" value="Genomic_DNA"/>
</dbReference>
<accession>A0A1X6WQR2</accession>
<name>A0A1X6WQR2_9ENTE</name>
<sequence length="99" mass="11336">MIKKNEWVQVHSVILNAEQRAPQVPDDTKSVPLEMWIKGYLMKDAELGENVTVKTVTGRLVEGKLVQAHPTFRHSFGEFVPEILEIDQTVRRELFGGDY</sequence>
<dbReference type="Pfam" id="PF22010">
    <property type="entry name" value="OrtA"/>
    <property type="match status" value="1"/>
</dbReference>
<dbReference type="RefSeq" id="WP_086952228.1">
    <property type="nucleotide sequence ID" value="NZ_FWFD01000015.1"/>
</dbReference>
<keyword evidence="2" id="KW-1185">Reference proteome</keyword>
<dbReference type="Proteomes" id="UP000195918">
    <property type="component" value="Unassembled WGS sequence"/>
</dbReference>
<dbReference type="AlphaFoldDB" id="A0A1X6WQR2"/>
<evidence type="ECO:0000313" key="1">
    <source>
        <dbReference type="EMBL" id="SLM86609.1"/>
    </source>
</evidence>
<protein>
    <submittedName>
        <fullName evidence="1">2-amino-4-ketopentanoate thiolase, alpha subunit</fullName>
    </submittedName>
</protein>
<dbReference type="OrthoDB" id="3712030at2"/>
<organism evidence="1 2">
    <name type="scientific">Vagococcus fluvialis bH819</name>
    <dbReference type="NCBI Taxonomy" id="1255619"/>
    <lineage>
        <taxon>Bacteria</taxon>
        <taxon>Bacillati</taxon>
        <taxon>Bacillota</taxon>
        <taxon>Bacilli</taxon>
        <taxon>Lactobacillales</taxon>
        <taxon>Enterococcaceae</taxon>
        <taxon>Vagococcus</taxon>
    </lineage>
</organism>
<reference evidence="2" key="1">
    <citation type="submission" date="2017-02" db="EMBL/GenBank/DDBJ databases">
        <authorList>
            <person name="Dridi B."/>
        </authorList>
    </citation>
    <scope>NUCLEOTIDE SEQUENCE [LARGE SCALE GENOMIC DNA]</scope>
    <source>
        <strain evidence="2">bH819</strain>
    </source>
</reference>
<dbReference type="NCBIfam" id="NF040739">
    <property type="entry name" value="ornith_OrtA"/>
    <property type="match status" value="1"/>
</dbReference>
<gene>
    <name evidence="1" type="ORF">FM121_10980</name>
</gene>
<dbReference type="InterPro" id="IPR047755">
    <property type="entry name" value="OrtA"/>
</dbReference>